<proteinExistence type="predicted"/>
<sequence length="387" mass="43296">MSQVRTIPIEQDHSDYGLFDRLYILKDKLIANSRFQNTVAKVPFLRGIAKKRANQLFDVMAGFVYTQILLACIRLNIFNQLKDGPLTLEAIKNECGLERAPLKQLLDAAVSIHLLEIRTNHRYGLGKLGAPLVGNSALAAMIEHHSVLYEDLRDPLLLLSGKLKSKKLEKFWPYVSNDLEDQESLKDQERVKDYSDLMSASLPLVADQVLGAYDFSRHRCLLDIGGGQGTFLKRVHLQSPQLERMLFDLPGVANLAELNFSASSENQSIKVFGGDFFKDELPSGADLITLIRVIFDHDDERVKILLRSIFRALSPGGKLLIAEPMAETPDHPPMGHAYFGFYLMAMGRGRPRTVEEIGQLALEAGFKRVEILPSDMPINAQVLLISA</sequence>
<dbReference type="PROSITE" id="PS51683">
    <property type="entry name" value="SAM_OMT_II"/>
    <property type="match status" value="1"/>
</dbReference>
<evidence type="ECO:0000256" key="2">
    <source>
        <dbReference type="ARBA" id="ARBA00022679"/>
    </source>
</evidence>
<dbReference type="PANTHER" id="PTHR43712:SF2">
    <property type="entry name" value="O-METHYLTRANSFERASE CICE"/>
    <property type="match status" value="1"/>
</dbReference>
<feature type="domain" description="O-methyltransferase C-terminal" evidence="4">
    <location>
        <begin position="186"/>
        <end position="367"/>
    </location>
</feature>
<keyword evidence="1 6" id="KW-0489">Methyltransferase</keyword>
<dbReference type="Pfam" id="PF08100">
    <property type="entry name" value="Dimerisation"/>
    <property type="match status" value="1"/>
</dbReference>
<dbReference type="Gene3D" id="1.10.10.10">
    <property type="entry name" value="Winged helix-like DNA-binding domain superfamily/Winged helix DNA-binding domain"/>
    <property type="match status" value="1"/>
</dbReference>
<accession>A0A9Q2ZVE5</accession>
<reference evidence="6" key="1">
    <citation type="journal article" date="2021" name="Genome Biol. Evol.">
        <title>Continental-Scale Gene Flow Prevents Allopatric Divergence of Pelagic Freshwater Bacteria.</title>
        <authorList>
            <person name="Hoetzinger M."/>
            <person name="Pitt A."/>
            <person name="Huemer A."/>
            <person name="Hahn M.W."/>
        </authorList>
    </citation>
    <scope>NUCLEOTIDE SEQUENCE</scope>
    <source>
        <strain evidence="6">SM1-W8</strain>
    </source>
</reference>
<dbReference type="AlphaFoldDB" id="A0A9Q2ZVE5"/>
<keyword evidence="2" id="KW-0808">Transferase</keyword>
<dbReference type="GO" id="GO:0046983">
    <property type="term" value="F:protein dimerization activity"/>
    <property type="evidence" value="ECO:0007669"/>
    <property type="project" value="InterPro"/>
</dbReference>
<evidence type="ECO:0000313" key="7">
    <source>
        <dbReference type="Proteomes" id="UP000783102"/>
    </source>
</evidence>
<evidence type="ECO:0000259" key="4">
    <source>
        <dbReference type="Pfam" id="PF00891"/>
    </source>
</evidence>
<evidence type="ECO:0000256" key="1">
    <source>
        <dbReference type="ARBA" id="ARBA00022603"/>
    </source>
</evidence>
<evidence type="ECO:0000313" key="6">
    <source>
        <dbReference type="EMBL" id="MBT8551271.1"/>
    </source>
</evidence>
<evidence type="ECO:0000256" key="3">
    <source>
        <dbReference type="ARBA" id="ARBA00022691"/>
    </source>
</evidence>
<dbReference type="InterPro" id="IPR001077">
    <property type="entry name" value="COMT_C"/>
</dbReference>
<dbReference type="GO" id="GO:0032259">
    <property type="term" value="P:methylation"/>
    <property type="evidence" value="ECO:0007669"/>
    <property type="project" value="UniProtKB-KW"/>
</dbReference>
<dbReference type="PANTHER" id="PTHR43712">
    <property type="entry name" value="PUTATIVE (AFU_ORTHOLOGUE AFUA_4G14580)-RELATED"/>
    <property type="match status" value="1"/>
</dbReference>
<dbReference type="InterPro" id="IPR036390">
    <property type="entry name" value="WH_DNA-bd_sf"/>
</dbReference>
<dbReference type="SUPFAM" id="SSF53335">
    <property type="entry name" value="S-adenosyl-L-methionine-dependent methyltransferases"/>
    <property type="match status" value="1"/>
</dbReference>
<comment type="caution">
    <text evidence="6">The sequence shown here is derived from an EMBL/GenBank/DDBJ whole genome shotgun (WGS) entry which is preliminary data.</text>
</comment>
<dbReference type="InterPro" id="IPR012967">
    <property type="entry name" value="COMT_dimerisation"/>
</dbReference>
<protein>
    <submittedName>
        <fullName evidence="6">Methyltransferase domain-containing protein</fullName>
    </submittedName>
</protein>
<dbReference type="Proteomes" id="UP000783102">
    <property type="component" value="Unassembled WGS sequence"/>
</dbReference>
<dbReference type="SUPFAM" id="SSF46785">
    <property type="entry name" value="Winged helix' DNA-binding domain"/>
    <property type="match status" value="1"/>
</dbReference>
<dbReference type="EMBL" id="JAANEY010000001">
    <property type="protein sequence ID" value="MBT8551271.1"/>
    <property type="molecule type" value="Genomic_DNA"/>
</dbReference>
<dbReference type="GO" id="GO:0008171">
    <property type="term" value="F:O-methyltransferase activity"/>
    <property type="evidence" value="ECO:0007669"/>
    <property type="project" value="InterPro"/>
</dbReference>
<organism evidence="6 7">
    <name type="scientific">Polynucleobacter paneuropaeus</name>
    <dbReference type="NCBI Taxonomy" id="2527775"/>
    <lineage>
        <taxon>Bacteria</taxon>
        <taxon>Pseudomonadati</taxon>
        <taxon>Pseudomonadota</taxon>
        <taxon>Betaproteobacteria</taxon>
        <taxon>Burkholderiales</taxon>
        <taxon>Burkholderiaceae</taxon>
        <taxon>Polynucleobacter</taxon>
    </lineage>
</organism>
<keyword evidence="3" id="KW-0949">S-adenosyl-L-methionine</keyword>
<dbReference type="InterPro" id="IPR016461">
    <property type="entry name" value="COMT-like"/>
</dbReference>
<dbReference type="InterPro" id="IPR036388">
    <property type="entry name" value="WH-like_DNA-bd_sf"/>
</dbReference>
<dbReference type="CDD" id="cd02440">
    <property type="entry name" value="AdoMet_MTases"/>
    <property type="match status" value="1"/>
</dbReference>
<gene>
    <name evidence="6" type="ORF">G6731_04800</name>
</gene>
<evidence type="ECO:0000259" key="5">
    <source>
        <dbReference type="Pfam" id="PF08100"/>
    </source>
</evidence>
<dbReference type="InterPro" id="IPR029063">
    <property type="entry name" value="SAM-dependent_MTases_sf"/>
</dbReference>
<dbReference type="PIRSF" id="PIRSF005739">
    <property type="entry name" value="O-mtase"/>
    <property type="match status" value="1"/>
</dbReference>
<name>A0A9Q2ZVE5_9BURK</name>
<dbReference type="Gene3D" id="3.40.50.150">
    <property type="entry name" value="Vaccinia Virus protein VP39"/>
    <property type="match status" value="1"/>
</dbReference>
<feature type="domain" description="O-methyltransferase dimerisation" evidence="5">
    <location>
        <begin position="58"/>
        <end position="130"/>
    </location>
</feature>
<dbReference type="Pfam" id="PF00891">
    <property type="entry name" value="Methyltransf_2"/>
    <property type="match status" value="1"/>
</dbReference>